<keyword evidence="2" id="KW-0391">Immunity</keyword>
<dbReference type="OrthoDB" id="8947657at2759"/>
<reference evidence="6" key="1">
    <citation type="journal article" date="2016" name="Nature">
        <title>Genome evolution in the allotetraploid frog Xenopus laevis.</title>
        <authorList>
            <person name="Session A.M."/>
            <person name="Uno Y."/>
            <person name="Kwon T."/>
            <person name="Chapman J.A."/>
            <person name="Toyoda A."/>
            <person name="Takahashi S."/>
            <person name="Fukui A."/>
            <person name="Hikosaka A."/>
            <person name="Suzuki A."/>
            <person name="Kondo M."/>
            <person name="van Heeringen S.J."/>
            <person name="Quigley I."/>
            <person name="Heinz S."/>
            <person name="Ogino H."/>
            <person name="Ochi H."/>
            <person name="Hellsten U."/>
            <person name="Lyons J.B."/>
            <person name="Simakov O."/>
            <person name="Putnam N."/>
            <person name="Stites J."/>
            <person name="Kuroki Y."/>
            <person name="Tanaka T."/>
            <person name="Michiue T."/>
            <person name="Watanabe M."/>
            <person name="Bogdanovic O."/>
            <person name="Lister R."/>
            <person name="Georgiou G."/>
            <person name="Paranjpe S.S."/>
            <person name="van Kruijsbergen I."/>
            <person name="Shu S."/>
            <person name="Carlson J."/>
            <person name="Kinoshita T."/>
            <person name="Ohta Y."/>
            <person name="Mawaribuchi S."/>
            <person name="Jenkins J."/>
            <person name="Grimwood J."/>
            <person name="Schmutz J."/>
            <person name="Mitros T."/>
            <person name="Mozaffari S.V."/>
            <person name="Suzuki Y."/>
            <person name="Haramoto Y."/>
            <person name="Yamamoto T.S."/>
            <person name="Takagi C."/>
            <person name="Heald R."/>
            <person name="Miller K."/>
            <person name="Haudenschild C."/>
            <person name="Kitzman J."/>
            <person name="Nakayama T."/>
            <person name="Izutsu Y."/>
            <person name="Robert J."/>
            <person name="Fortriede J."/>
            <person name="Burns K."/>
            <person name="Lotay V."/>
            <person name="Karimi K."/>
            <person name="Yasuoka Y."/>
            <person name="Dichmann D.S."/>
            <person name="Flajnik M.F."/>
            <person name="Houston D.W."/>
            <person name="Shendure J."/>
            <person name="DuPasquier L."/>
            <person name="Vize P.D."/>
            <person name="Zorn A.M."/>
            <person name="Ito M."/>
            <person name="Marcotte E.M."/>
            <person name="Wallingford J.B."/>
            <person name="Ito Y."/>
            <person name="Asashima M."/>
            <person name="Ueno N."/>
            <person name="Matsuda Y."/>
            <person name="Veenstra G.J."/>
            <person name="Fujiyama A."/>
            <person name="Harland R.M."/>
            <person name="Taira M."/>
            <person name="Rokhsar D.S."/>
        </authorList>
    </citation>
    <scope>NUCLEOTIDE SEQUENCE [LARGE SCALE GENOMIC DNA]</scope>
    <source>
        <strain evidence="6">J</strain>
    </source>
</reference>
<dbReference type="SMART" id="SM00408">
    <property type="entry name" value="IGc2"/>
    <property type="match status" value="1"/>
</dbReference>
<dbReference type="GO" id="GO:0002376">
    <property type="term" value="P:immune system process"/>
    <property type="evidence" value="ECO:0007669"/>
    <property type="project" value="UniProtKB-KW"/>
</dbReference>
<dbReference type="AlphaFoldDB" id="A0A974CEI6"/>
<keyword evidence="1 3" id="KW-0732">Signal</keyword>
<dbReference type="EMBL" id="CM004478">
    <property type="protein sequence ID" value="OCT71211.1"/>
    <property type="molecule type" value="Genomic_DNA"/>
</dbReference>
<dbReference type="PROSITE" id="PS50835">
    <property type="entry name" value="IG_LIKE"/>
    <property type="match status" value="1"/>
</dbReference>
<feature type="domain" description="Ig-like" evidence="4">
    <location>
        <begin position="14"/>
        <end position="129"/>
    </location>
</feature>
<organism evidence="5 6">
    <name type="scientific">Xenopus laevis</name>
    <name type="common">African clawed frog</name>
    <dbReference type="NCBI Taxonomy" id="8355"/>
    <lineage>
        <taxon>Eukaryota</taxon>
        <taxon>Metazoa</taxon>
        <taxon>Chordata</taxon>
        <taxon>Craniata</taxon>
        <taxon>Vertebrata</taxon>
        <taxon>Euteleostomi</taxon>
        <taxon>Amphibia</taxon>
        <taxon>Batrachia</taxon>
        <taxon>Anura</taxon>
        <taxon>Pipoidea</taxon>
        <taxon>Pipidae</taxon>
        <taxon>Xenopodinae</taxon>
        <taxon>Xenopus</taxon>
        <taxon>Xenopus</taxon>
    </lineage>
</organism>
<dbReference type="InterPro" id="IPR050413">
    <property type="entry name" value="TCR_beta_variable"/>
</dbReference>
<evidence type="ECO:0000313" key="5">
    <source>
        <dbReference type="EMBL" id="OCT71211.1"/>
    </source>
</evidence>
<evidence type="ECO:0000313" key="6">
    <source>
        <dbReference type="Proteomes" id="UP000694892"/>
    </source>
</evidence>
<dbReference type="SUPFAM" id="SSF48726">
    <property type="entry name" value="Immunoglobulin"/>
    <property type="match status" value="1"/>
</dbReference>
<dbReference type="Gene3D" id="2.60.40.10">
    <property type="entry name" value="Immunoglobulins"/>
    <property type="match status" value="1"/>
</dbReference>
<dbReference type="GO" id="GO:0005886">
    <property type="term" value="C:plasma membrane"/>
    <property type="evidence" value="ECO:0007669"/>
    <property type="project" value="TreeGrafter"/>
</dbReference>
<dbReference type="InterPro" id="IPR013106">
    <property type="entry name" value="Ig_V-set"/>
</dbReference>
<dbReference type="InterPro" id="IPR003598">
    <property type="entry name" value="Ig_sub2"/>
</dbReference>
<dbReference type="InterPro" id="IPR007110">
    <property type="entry name" value="Ig-like_dom"/>
</dbReference>
<dbReference type="PANTHER" id="PTHR23268:SF124">
    <property type="entry name" value="IG-LIKE DOMAIN-CONTAINING PROTEIN"/>
    <property type="match status" value="1"/>
</dbReference>
<dbReference type="Pfam" id="PF07686">
    <property type="entry name" value="V-set"/>
    <property type="match status" value="1"/>
</dbReference>
<sequence>MVGFLGQILLLYIPACVGQVTVTQSEKLLLVKRGGSVRITCHQSAADYFNMFWYQQKPGQGLKLMVWSTGANDGKMEGEYGQRWQLHRSDTHNCVLNVTGAEAEDDAQYFCAASNTDTDTGTDTGTEPTGDTYWHDCPLAGVGAKT</sequence>
<evidence type="ECO:0000256" key="3">
    <source>
        <dbReference type="SAM" id="SignalP"/>
    </source>
</evidence>
<feature type="chain" id="PRO_5038137908" description="Ig-like domain-containing protein" evidence="3">
    <location>
        <begin position="19"/>
        <end position="146"/>
    </location>
</feature>
<evidence type="ECO:0000256" key="1">
    <source>
        <dbReference type="ARBA" id="ARBA00022729"/>
    </source>
</evidence>
<protein>
    <recommendedName>
        <fullName evidence="4">Ig-like domain-containing protein</fullName>
    </recommendedName>
</protein>
<proteinExistence type="predicted"/>
<dbReference type="InterPro" id="IPR003599">
    <property type="entry name" value="Ig_sub"/>
</dbReference>
<dbReference type="InterPro" id="IPR013783">
    <property type="entry name" value="Ig-like_fold"/>
</dbReference>
<dbReference type="PANTHER" id="PTHR23268">
    <property type="entry name" value="T-CELL RECEPTOR BETA CHAIN"/>
    <property type="match status" value="1"/>
</dbReference>
<dbReference type="SMART" id="SM00409">
    <property type="entry name" value="IG"/>
    <property type="match status" value="1"/>
</dbReference>
<dbReference type="GO" id="GO:0007166">
    <property type="term" value="P:cell surface receptor signaling pathway"/>
    <property type="evidence" value="ECO:0007669"/>
    <property type="project" value="TreeGrafter"/>
</dbReference>
<feature type="signal peptide" evidence="3">
    <location>
        <begin position="1"/>
        <end position="18"/>
    </location>
</feature>
<dbReference type="InterPro" id="IPR036179">
    <property type="entry name" value="Ig-like_dom_sf"/>
</dbReference>
<dbReference type="Proteomes" id="UP000694892">
    <property type="component" value="Chromosome 7L"/>
</dbReference>
<dbReference type="SMART" id="SM00406">
    <property type="entry name" value="IGv"/>
    <property type="match status" value="1"/>
</dbReference>
<accession>A0A974CEI6</accession>
<evidence type="ECO:0000259" key="4">
    <source>
        <dbReference type="PROSITE" id="PS50835"/>
    </source>
</evidence>
<name>A0A974CEI6_XENLA</name>
<gene>
    <name evidence="5" type="ORF">XELAEV_18034189mg</name>
</gene>
<evidence type="ECO:0000256" key="2">
    <source>
        <dbReference type="ARBA" id="ARBA00022859"/>
    </source>
</evidence>